<dbReference type="AlphaFoldDB" id="A0A1Y2E6G8"/>
<comment type="caution">
    <text evidence="4">The sequence shown here is derived from an EMBL/GenBank/DDBJ whole genome shotgun (WGS) entry which is preliminary data.</text>
</comment>
<evidence type="ECO:0000256" key="3">
    <source>
        <dbReference type="SAM" id="MobiDB-lite"/>
    </source>
</evidence>
<dbReference type="PANTHER" id="PTHR22870">
    <property type="entry name" value="REGULATOR OF CHROMOSOME CONDENSATION"/>
    <property type="match status" value="1"/>
</dbReference>
<evidence type="ECO:0000256" key="2">
    <source>
        <dbReference type="PROSITE-ProRule" id="PRU00235"/>
    </source>
</evidence>
<keyword evidence="1" id="KW-0677">Repeat</keyword>
<gene>
    <name evidence="4" type="ORF">BCR35DRAFT_354806</name>
</gene>
<name>A0A1Y2E6G8_9BASI</name>
<dbReference type="EMBL" id="MCGR01000061">
    <property type="protein sequence ID" value="ORY66944.1"/>
    <property type="molecule type" value="Genomic_DNA"/>
</dbReference>
<feature type="repeat" description="RCC1" evidence="2">
    <location>
        <begin position="553"/>
        <end position="616"/>
    </location>
</feature>
<evidence type="ECO:0000313" key="4">
    <source>
        <dbReference type="EMBL" id="ORY66944.1"/>
    </source>
</evidence>
<dbReference type="FunCoup" id="A0A1Y2E6G8">
    <property type="interactions" value="28"/>
</dbReference>
<feature type="region of interest" description="Disordered" evidence="3">
    <location>
        <begin position="355"/>
        <end position="379"/>
    </location>
</feature>
<dbReference type="InterPro" id="IPR013083">
    <property type="entry name" value="Znf_RING/FYVE/PHD"/>
</dbReference>
<dbReference type="InterPro" id="IPR009091">
    <property type="entry name" value="RCC1/BLIP-II"/>
</dbReference>
<accession>A0A1Y2E6G8</accession>
<sequence length="809" mass="88158">MSLNDDRFKRLSSSITKFSIVLEEQQTTLSALNAGQLNHVLHDLDELLDRSQRLTLKLQSQSKFTKLRNTTENKRAVEALRLEIEEARITVIVGFSPRSRLAEQSTAASPNLGNSVSRSDDGCEICGRSFFCPSFTFSEISSFTCITHVYRVCTTCWSQYFKRMIRIEKTVKIGCPGFDCSKDLSAGQIQQFTDESTYIAWKRLRDAQSKSHRSSTLSAPSRSGAELAPAQVVATASNSKAEAPGLCDKCAQMKVSFISLGSKTTIKCPIVECKAILSRDDIKRLASDFAYAKWKQLVEINARNRTYECALHSPYICTDCWNYYLGIEITALGRTDVKCPIVKCRITLSGRDMKSNSHGQLGHGTNEDTSIFTPSSLPSSAGRPRRLVFGGTHTLALTEKGLYVAGNNAKGQLGLAAASTPRADTQDEQTRLRFELLPLDLLLEALDEVQRKAEGWYIADVAATWETSFVVLRRGQQGKSNDALLTFGANDWDEWANGVGNEVDGKKKRIGRISFDHLVQEDERVRIRRLEAGPRHVVAELQLVSPTTNCSRTSLVGWGASRHGQLGFSETSQHPRTISIPSVLALPPPFAYDAGGSSLILDFAVGRDHTAIFLASTRSSSPTLILLGSSKQGQLGAPSSHPSNSPSCNSLGILNEDYGLINLDGTPLPPPMRLQASWSGTYIYAPSPSPLRILAFGSNTHSQLALPSSTLRSSSKITSILIPTLTGTKTLSTGSEHVLLLITGEVFAWGWNEHGNLGDGSLVDGETAKMVWSEEGAVVGGARGRASAVWGGNATSWVWVEEGEELSVD</sequence>
<dbReference type="Gene3D" id="3.30.40.10">
    <property type="entry name" value="Zinc/RING finger domain, C3HC4 (zinc finger)"/>
    <property type="match status" value="1"/>
</dbReference>
<protein>
    <submittedName>
        <fullName evidence="4">Regulator of chromosome condensation 1/beta-lactamase-inhibitor protein II</fullName>
    </submittedName>
</protein>
<evidence type="ECO:0000313" key="5">
    <source>
        <dbReference type="Proteomes" id="UP000193467"/>
    </source>
</evidence>
<dbReference type="InterPro" id="IPR000408">
    <property type="entry name" value="Reg_chr_condens"/>
</dbReference>
<dbReference type="Gene3D" id="2.130.10.30">
    <property type="entry name" value="Regulator of chromosome condensation 1/beta-lactamase-inhibitor protein II"/>
    <property type="match status" value="2"/>
</dbReference>
<dbReference type="InParanoid" id="A0A1Y2E6G8"/>
<dbReference type="Proteomes" id="UP000193467">
    <property type="component" value="Unassembled WGS sequence"/>
</dbReference>
<evidence type="ECO:0000256" key="1">
    <source>
        <dbReference type="ARBA" id="ARBA00022737"/>
    </source>
</evidence>
<dbReference type="SUPFAM" id="SSF50985">
    <property type="entry name" value="RCC1/BLIP-II"/>
    <property type="match status" value="1"/>
</dbReference>
<dbReference type="PROSITE" id="PS50012">
    <property type="entry name" value="RCC1_3"/>
    <property type="match status" value="2"/>
</dbReference>
<dbReference type="InterPro" id="IPR051210">
    <property type="entry name" value="Ub_ligase/GEF_domain"/>
</dbReference>
<feature type="compositionally biased region" description="Polar residues" evidence="3">
    <location>
        <begin position="367"/>
        <end position="379"/>
    </location>
</feature>
<proteinExistence type="predicted"/>
<dbReference type="OrthoDB" id="5370059at2759"/>
<keyword evidence="5" id="KW-1185">Reference proteome</keyword>
<dbReference type="PANTHER" id="PTHR22870:SF466">
    <property type="entry name" value="ANKYRIN REPEAT-CONTAINING PROTEIN"/>
    <property type="match status" value="1"/>
</dbReference>
<dbReference type="STRING" id="106004.A0A1Y2E6G8"/>
<organism evidence="4 5">
    <name type="scientific">Leucosporidium creatinivorum</name>
    <dbReference type="NCBI Taxonomy" id="106004"/>
    <lineage>
        <taxon>Eukaryota</taxon>
        <taxon>Fungi</taxon>
        <taxon>Dikarya</taxon>
        <taxon>Basidiomycota</taxon>
        <taxon>Pucciniomycotina</taxon>
        <taxon>Microbotryomycetes</taxon>
        <taxon>Leucosporidiales</taxon>
        <taxon>Leucosporidium</taxon>
    </lineage>
</organism>
<reference evidence="4 5" key="1">
    <citation type="submission" date="2016-07" db="EMBL/GenBank/DDBJ databases">
        <title>Pervasive Adenine N6-methylation of Active Genes in Fungi.</title>
        <authorList>
            <consortium name="DOE Joint Genome Institute"/>
            <person name="Mondo S.J."/>
            <person name="Dannebaum R.O."/>
            <person name="Kuo R.C."/>
            <person name="Labutti K."/>
            <person name="Haridas S."/>
            <person name="Kuo A."/>
            <person name="Salamov A."/>
            <person name="Ahrendt S.R."/>
            <person name="Lipzen A."/>
            <person name="Sullivan W."/>
            <person name="Andreopoulos W.B."/>
            <person name="Clum A."/>
            <person name="Lindquist E."/>
            <person name="Daum C."/>
            <person name="Ramamoorthy G.K."/>
            <person name="Gryganskyi A."/>
            <person name="Culley D."/>
            <person name="Magnuson J.K."/>
            <person name="James T.Y."/>
            <person name="O'Malley M.A."/>
            <person name="Stajich J.E."/>
            <person name="Spatafora J.W."/>
            <person name="Visel A."/>
            <person name="Grigoriev I.V."/>
        </authorList>
    </citation>
    <scope>NUCLEOTIDE SEQUENCE [LARGE SCALE GENOMIC DNA]</scope>
    <source>
        <strain evidence="4 5">62-1032</strain>
    </source>
</reference>
<feature type="repeat" description="RCC1" evidence="2">
    <location>
        <begin position="356"/>
        <end position="400"/>
    </location>
</feature>